<evidence type="ECO:0000256" key="1">
    <source>
        <dbReference type="ARBA" id="ARBA00022729"/>
    </source>
</evidence>
<dbReference type="SMART" id="SM00060">
    <property type="entry name" value="FN3"/>
    <property type="match status" value="5"/>
</dbReference>
<comment type="caution">
    <text evidence="4">The sequence shown here is derived from an EMBL/GenBank/DDBJ whole genome shotgun (WGS) entry which is preliminary data.</text>
</comment>
<dbReference type="Gene3D" id="2.60.40.10">
    <property type="entry name" value="Immunoglobulins"/>
    <property type="match status" value="5"/>
</dbReference>
<name>A0ABU1TS91_9FLAO</name>
<keyword evidence="5" id="KW-1185">Reference proteome</keyword>
<sequence>MKKSTLFHLGSKLQNKNRLCLLFLFCTYLFTGLEARAQASSYMFTSTTGTYEETSASATALPTLLADTAISGVLDIGFDFVYEGNTYTQFRASSNGFISFNTAAGSLTTNDFSTANATSRPIIAPLWDDLDGRATGGSVAAYEVTGTSPNQVLTVEWRNWEWNYNSANPVISFQVKFYETTNVIEFAYRQESGNVNAGSASIGIGSATGSGAGSYLNITNINDLTVSSTTSTTTISTKPLTDQIFTFTPPTCLAPTQLNAQNLTPDSAELLWTSEGNLFDLEWGSVGFVPEGGEGNQEYGLTTTTISLEGLTQSTSYHYYVRQDCGNGDLSNWAGPFLFNTTQITATLPYTEDFEGISGWEFVNGTQANKWIVGTAAHSGAENAMYISNDANSSYAYTISGTQASHAFRNIELPSGTESIDLSFDWKAKGEGFTGTFYDYITVWVVPVSFNPVAGTAITAAANRIQVGGRLNNVEQFMTANHVVNVEAFANDGTARLVFEWRNDSGGGTQPPGAIDNVSVSVTTCTPPTALAVSDLGTDTATLSWTSDGALFDVAWGAVGFTPEEDQEGLTQNVTVPHTLENLTSATTYQYYVRQDCGGDTSIWVGPFTFTTLQVVATLPYSIDFETEPNHWTLSNGNQTNKWVLGSAPHDGAENALYISNDNGVTNAYSHTTSVVHAFRELEIPDGTTNVDLSFDWRGVAETCCDYIRVWVTPITFMPTAGTQIVAANGRKQIGGNFNASNTFNTYNVVTDLSEYAGQTVRLVFEWRNDGGGGTQPPGAIDNVSVSVTTCTPPTALAVSDLGTDTATLSWTSDGALFDVAWGAVGFTPEEDQEGLTQNVTVPHTLENLTSATTYQYYVRQDCGGDTSIWVGPFTFTTLQVVATLPYSIDFETEPNHWTLSNGNQTNKWVLGSAPHDGAENALYISNDNGVTNAYSHTTSVVHAFRELEIPDGTTNVDLSFDWRGVAETCCDYIRVWVTPITFMPSAGTQIIAANGTQIGGNFNASNTFNTYNNAVNLSAYAGQTVRLVFEWRNDGGGGTQPPGAIDNVSMSVTSCSPVTGLDADDITANSAELSWTSDGNLFDIEYGPSGFTLGTGTLIEGVANSYVLENLNPSTNYQYYVRQDCGDEDVSIWSQAFAFKTTQILAILPYNEDFEDDDHSWEFNNATNVNKWYVGDAVNNGGERSMYISNDNGATNAYTITTSSVAHAFKDVQIPDNAQNIALSFDWRCAGEGFGPNYYDYLRVWVVPSTFTPVNGTQITAGSGRVQVGGYFNGSTSFVQANFTIDASAYAGQVVRLVFESRNDGSGGVQPPAAIDNVTIIEANCLQPTALTAQEITATSAQLSWTSEGTSFDVEWGVQGFVLGTGTMETAVSNPHSLDQLNDAVAYQFYVRQNCGDDASIWAGPFSFMTPQIATSLPYSEDFETSEHGWSLQNGNQINKWYVGDAVDGMNTLFISNDSGVTNAYATGSTSLTHAYRSIEIPAGTEELIVSFDWRAVGDGSDYLRAWIVPQSYVIVPGTAIPATGNIALGGIKNLSADFTTAEHTVNVSALAGQTARLVFEWRNDFSGGVQTPASIDNVNIELGELGVNNPQQELFTYYPNPVSDVLNFSHNTSITDVTVFNVLGQQVIVKAINATSGQIDMSNLASGNYIVRVQTEGSTKTIKVVKQ</sequence>
<evidence type="ECO:0000313" key="5">
    <source>
        <dbReference type="Proteomes" id="UP001255185"/>
    </source>
</evidence>
<dbReference type="NCBIfam" id="TIGR04183">
    <property type="entry name" value="Por_Secre_tail"/>
    <property type="match status" value="1"/>
</dbReference>
<keyword evidence="2" id="KW-0677">Repeat</keyword>
<feature type="domain" description="Fibronectin type-III" evidence="3">
    <location>
        <begin position="527"/>
        <end position="615"/>
    </location>
</feature>
<protein>
    <recommendedName>
        <fullName evidence="3">Fibronectin type-III domain-containing protein</fullName>
    </recommendedName>
</protein>
<feature type="domain" description="Fibronectin type-III" evidence="3">
    <location>
        <begin position="254"/>
        <end position="344"/>
    </location>
</feature>
<dbReference type="PANTHER" id="PTHR46708">
    <property type="entry name" value="TENASCIN"/>
    <property type="match status" value="1"/>
</dbReference>
<dbReference type="RefSeq" id="WP_310027328.1">
    <property type="nucleotide sequence ID" value="NZ_JAVDVI010000012.1"/>
</dbReference>
<evidence type="ECO:0000259" key="3">
    <source>
        <dbReference type="PROSITE" id="PS50853"/>
    </source>
</evidence>
<dbReference type="InterPro" id="IPR036116">
    <property type="entry name" value="FN3_sf"/>
</dbReference>
<dbReference type="InterPro" id="IPR013783">
    <property type="entry name" value="Ig-like_fold"/>
</dbReference>
<accession>A0ABU1TS91</accession>
<dbReference type="Proteomes" id="UP001255185">
    <property type="component" value="Unassembled WGS sequence"/>
</dbReference>
<feature type="domain" description="Fibronectin type-III" evidence="3">
    <location>
        <begin position="1058"/>
        <end position="1145"/>
    </location>
</feature>
<keyword evidence="1" id="KW-0732">Signal</keyword>
<dbReference type="PROSITE" id="PS50853">
    <property type="entry name" value="FN3"/>
    <property type="match status" value="5"/>
</dbReference>
<dbReference type="EMBL" id="JAVDVI010000012">
    <property type="protein sequence ID" value="MDR6968721.1"/>
    <property type="molecule type" value="Genomic_DNA"/>
</dbReference>
<dbReference type="Pfam" id="PF00041">
    <property type="entry name" value="fn3"/>
    <property type="match status" value="1"/>
</dbReference>
<evidence type="ECO:0000256" key="2">
    <source>
        <dbReference type="ARBA" id="ARBA00022737"/>
    </source>
</evidence>
<feature type="domain" description="Fibronectin type-III" evidence="3">
    <location>
        <begin position="793"/>
        <end position="881"/>
    </location>
</feature>
<dbReference type="InterPro" id="IPR026444">
    <property type="entry name" value="Secre_tail"/>
</dbReference>
<dbReference type="Pfam" id="PF18962">
    <property type="entry name" value="Por_Secre_tail"/>
    <property type="match status" value="1"/>
</dbReference>
<dbReference type="SUPFAM" id="SSF49265">
    <property type="entry name" value="Fibronectin type III"/>
    <property type="match status" value="5"/>
</dbReference>
<evidence type="ECO:0000313" key="4">
    <source>
        <dbReference type="EMBL" id="MDR6968721.1"/>
    </source>
</evidence>
<organism evidence="4 5">
    <name type="scientific">Flavobacterium arsenatis</name>
    <dbReference type="NCBI Taxonomy" id="1484332"/>
    <lineage>
        <taxon>Bacteria</taxon>
        <taxon>Pseudomonadati</taxon>
        <taxon>Bacteroidota</taxon>
        <taxon>Flavobacteriia</taxon>
        <taxon>Flavobacteriales</taxon>
        <taxon>Flavobacteriaceae</taxon>
        <taxon>Flavobacterium</taxon>
    </lineage>
</organism>
<proteinExistence type="predicted"/>
<dbReference type="InterPro" id="IPR050991">
    <property type="entry name" value="ECM_Regulatory_Proteins"/>
</dbReference>
<gene>
    <name evidence="4" type="ORF">J2X31_002747</name>
</gene>
<feature type="domain" description="Fibronectin type-III" evidence="3">
    <location>
        <begin position="1328"/>
        <end position="1414"/>
    </location>
</feature>
<dbReference type="CDD" id="cd00063">
    <property type="entry name" value="FN3"/>
    <property type="match status" value="3"/>
</dbReference>
<reference evidence="4 5" key="1">
    <citation type="submission" date="2023-07" db="EMBL/GenBank/DDBJ databases">
        <title>Sorghum-associated microbial communities from plants grown in Nebraska, USA.</title>
        <authorList>
            <person name="Schachtman D."/>
        </authorList>
    </citation>
    <scope>NUCLEOTIDE SEQUENCE [LARGE SCALE GENOMIC DNA]</scope>
    <source>
        <strain evidence="4 5">3773</strain>
    </source>
</reference>
<dbReference type="InterPro" id="IPR003961">
    <property type="entry name" value="FN3_dom"/>
</dbReference>
<dbReference type="PANTHER" id="PTHR46708:SF2">
    <property type="entry name" value="FIBRONECTIN TYPE-III DOMAIN-CONTAINING PROTEIN"/>
    <property type="match status" value="1"/>
</dbReference>